<dbReference type="Proteomes" id="UP001500124">
    <property type="component" value="Unassembled WGS sequence"/>
</dbReference>
<feature type="region of interest" description="Disordered" evidence="1">
    <location>
        <begin position="1"/>
        <end position="26"/>
    </location>
</feature>
<comment type="caution">
    <text evidence="2">The sequence shown here is derived from an EMBL/GenBank/DDBJ whole genome shotgun (WGS) entry which is preliminary data.</text>
</comment>
<dbReference type="EMBL" id="BAABKC010000019">
    <property type="protein sequence ID" value="GAA5049077.1"/>
    <property type="molecule type" value="Genomic_DNA"/>
</dbReference>
<protein>
    <submittedName>
        <fullName evidence="2">Uncharacterized protein</fullName>
    </submittedName>
</protein>
<proteinExistence type="predicted"/>
<dbReference type="RefSeq" id="WP_176146515.1">
    <property type="nucleotide sequence ID" value="NZ_BAABKC010000019.1"/>
</dbReference>
<evidence type="ECO:0000313" key="2">
    <source>
        <dbReference type="EMBL" id="GAA5049077.1"/>
    </source>
</evidence>
<evidence type="ECO:0000313" key="3">
    <source>
        <dbReference type="Proteomes" id="UP001500124"/>
    </source>
</evidence>
<name>A0ABP9K1S5_9ACTN</name>
<keyword evidence="3" id="KW-1185">Reference proteome</keyword>
<organism evidence="2 3">
    <name type="scientific">Streptomyces similanensis</name>
    <dbReference type="NCBI Taxonomy" id="1274988"/>
    <lineage>
        <taxon>Bacteria</taxon>
        <taxon>Bacillati</taxon>
        <taxon>Actinomycetota</taxon>
        <taxon>Actinomycetes</taxon>
        <taxon>Kitasatosporales</taxon>
        <taxon>Streptomycetaceae</taxon>
        <taxon>Streptomyces</taxon>
    </lineage>
</organism>
<sequence length="89" mass="9047">MRSSAIIDSARPAAGDDGAAGQGNQRQGEAAMAVNAKKIVVYALVVFALYVIITDPAKAADYVQIGFQGISDAAGAIGDFMTWAANGGK</sequence>
<accession>A0ABP9K1S5</accession>
<reference evidence="3" key="1">
    <citation type="journal article" date="2019" name="Int. J. Syst. Evol. Microbiol.">
        <title>The Global Catalogue of Microorganisms (GCM) 10K type strain sequencing project: providing services to taxonomists for standard genome sequencing and annotation.</title>
        <authorList>
            <consortium name="The Broad Institute Genomics Platform"/>
            <consortium name="The Broad Institute Genome Sequencing Center for Infectious Disease"/>
            <person name="Wu L."/>
            <person name="Ma J."/>
        </authorList>
    </citation>
    <scope>NUCLEOTIDE SEQUENCE [LARGE SCALE GENOMIC DNA]</scope>
    <source>
        <strain evidence="3">JCM 18410</strain>
    </source>
</reference>
<gene>
    <name evidence="2" type="ORF">GCM10023336_15770</name>
</gene>
<feature type="compositionally biased region" description="Low complexity" evidence="1">
    <location>
        <begin position="10"/>
        <end position="26"/>
    </location>
</feature>
<evidence type="ECO:0000256" key="1">
    <source>
        <dbReference type="SAM" id="MobiDB-lite"/>
    </source>
</evidence>